<evidence type="ECO:0000256" key="1">
    <source>
        <dbReference type="SAM" id="Phobius"/>
    </source>
</evidence>
<dbReference type="Proteomes" id="UP000301309">
    <property type="component" value="Unassembled WGS sequence"/>
</dbReference>
<gene>
    <name evidence="3" type="ORF">SVIO_102530</name>
</gene>
<protein>
    <recommendedName>
        <fullName evidence="2">DUF6545 domain-containing protein</fullName>
    </recommendedName>
</protein>
<keyword evidence="1" id="KW-0472">Membrane</keyword>
<keyword evidence="1" id="KW-1133">Transmembrane helix</keyword>
<evidence type="ECO:0000313" key="3">
    <source>
        <dbReference type="EMBL" id="GDY59630.1"/>
    </source>
</evidence>
<dbReference type="AlphaFoldDB" id="A0A4D4LK74"/>
<evidence type="ECO:0000259" key="2">
    <source>
        <dbReference type="Pfam" id="PF20182"/>
    </source>
</evidence>
<dbReference type="Pfam" id="PF20182">
    <property type="entry name" value="DUF6545"/>
    <property type="match status" value="1"/>
</dbReference>
<proteinExistence type="predicted"/>
<name>A0A4D4LK74_STRVO</name>
<comment type="caution">
    <text evidence="3">The sequence shown here is derived from an EMBL/GenBank/DDBJ whole genome shotgun (WGS) entry which is preliminary data.</text>
</comment>
<feature type="domain" description="DUF6545" evidence="2">
    <location>
        <begin position="147"/>
        <end position="274"/>
    </location>
</feature>
<keyword evidence="4" id="KW-1185">Reference proteome</keyword>
<feature type="transmembrane region" description="Helical" evidence="1">
    <location>
        <begin position="118"/>
        <end position="138"/>
    </location>
</feature>
<accession>A0A4D4LK74</accession>
<sequence length="302" mass="32879">MLTYAVLITVMIALFAAGDAPVERRLDFDTYYASAPYLREFILLYLVALAAATAAMMGLCWKWATLAGRPWLRRGLRMNGIGAAGGLAFSLAKLTAVIARWCGTDWDGLSSDLAPRFAAPATIFTAIGVALPSWGPYLTRMRNQATRHTAYRELYPLWNALRQAAPAIVPAARIPRGDFELRLIRRLAEINDGRLAVRSYIDPRVKGLALRLGQEAGLTGSALHAVVEAARLKSAVADKARAMKFPSDAAADHPQGGTDGIGELSWLVELSRAFVNSPVVSDVLVQLQKDREEDALDSSQER</sequence>
<feature type="transmembrane region" description="Helical" evidence="1">
    <location>
        <begin position="42"/>
        <end position="64"/>
    </location>
</feature>
<dbReference type="NCBIfam" id="NF042915">
    <property type="entry name" value="MAB_1171c_fam"/>
    <property type="match status" value="1"/>
</dbReference>
<reference evidence="3 4" key="1">
    <citation type="journal article" date="2020" name="Int. J. Syst. Evol. Microbiol.">
        <title>Reclassification of Streptomyces castelarensis and Streptomyces sporoclivatus as later heterotypic synonyms of Streptomyces antimycoticus.</title>
        <authorList>
            <person name="Komaki H."/>
            <person name="Tamura T."/>
        </authorList>
    </citation>
    <scope>NUCLEOTIDE SEQUENCE [LARGE SCALE GENOMIC DNA]</scope>
    <source>
        <strain evidence="3 4">NBRC 13459</strain>
    </source>
</reference>
<organism evidence="3 4">
    <name type="scientific">Streptomyces violaceusniger</name>
    <dbReference type="NCBI Taxonomy" id="68280"/>
    <lineage>
        <taxon>Bacteria</taxon>
        <taxon>Bacillati</taxon>
        <taxon>Actinomycetota</taxon>
        <taxon>Actinomycetes</taxon>
        <taxon>Kitasatosporales</taxon>
        <taxon>Streptomycetaceae</taxon>
        <taxon>Streptomyces</taxon>
        <taxon>Streptomyces violaceusniger group</taxon>
    </lineage>
</organism>
<evidence type="ECO:0000313" key="4">
    <source>
        <dbReference type="Proteomes" id="UP000301309"/>
    </source>
</evidence>
<dbReference type="InterPro" id="IPR050039">
    <property type="entry name" value="MAB_1171c-like"/>
</dbReference>
<keyword evidence="1" id="KW-0812">Transmembrane</keyword>
<dbReference type="InterPro" id="IPR046675">
    <property type="entry name" value="DUF6545"/>
</dbReference>
<feature type="transmembrane region" description="Helical" evidence="1">
    <location>
        <begin position="76"/>
        <end position="98"/>
    </location>
</feature>
<dbReference type="EMBL" id="BJHW01000002">
    <property type="protein sequence ID" value="GDY59630.1"/>
    <property type="molecule type" value="Genomic_DNA"/>
</dbReference>